<evidence type="ECO:0000313" key="3">
    <source>
        <dbReference type="Proteomes" id="UP001497482"/>
    </source>
</evidence>
<gene>
    <name evidence="2" type="ORF">KC01_LOCUS21331</name>
</gene>
<dbReference type="AlphaFoldDB" id="A0AAV2KVC3"/>
<feature type="region of interest" description="Disordered" evidence="1">
    <location>
        <begin position="1"/>
        <end position="68"/>
    </location>
</feature>
<organism evidence="2 3">
    <name type="scientific">Knipowitschia caucasica</name>
    <name type="common">Caucasian dwarf goby</name>
    <name type="synonym">Pomatoschistus caucasicus</name>
    <dbReference type="NCBI Taxonomy" id="637954"/>
    <lineage>
        <taxon>Eukaryota</taxon>
        <taxon>Metazoa</taxon>
        <taxon>Chordata</taxon>
        <taxon>Craniata</taxon>
        <taxon>Vertebrata</taxon>
        <taxon>Euteleostomi</taxon>
        <taxon>Actinopterygii</taxon>
        <taxon>Neopterygii</taxon>
        <taxon>Teleostei</taxon>
        <taxon>Neoteleostei</taxon>
        <taxon>Acanthomorphata</taxon>
        <taxon>Gobiaria</taxon>
        <taxon>Gobiiformes</taxon>
        <taxon>Gobioidei</taxon>
        <taxon>Gobiidae</taxon>
        <taxon>Gobiinae</taxon>
        <taxon>Knipowitschia</taxon>
    </lineage>
</organism>
<keyword evidence="3" id="KW-1185">Reference proteome</keyword>
<dbReference type="Proteomes" id="UP001497482">
    <property type="component" value="Chromosome 2"/>
</dbReference>
<evidence type="ECO:0000313" key="2">
    <source>
        <dbReference type="EMBL" id="CAL1592012.1"/>
    </source>
</evidence>
<reference evidence="2 3" key="1">
    <citation type="submission" date="2024-04" db="EMBL/GenBank/DDBJ databases">
        <authorList>
            <person name="Waldvogel A.-M."/>
            <person name="Schoenle A."/>
        </authorList>
    </citation>
    <scope>NUCLEOTIDE SEQUENCE [LARGE SCALE GENOMIC DNA]</scope>
</reference>
<evidence type="ECO:0000256" key="1">
    <source>
        <dbReference type="SAM" id="MobiDB-lite"/>
    </source>
</evidence>
<dbReference type="EMBL" id="OZ035824">
    <property type="protein sequence ID" value="CAL1592012.1"/>
    <property type="molecule type" value="Genomic_DNA"/>
</dbReference>
<sequence length="68" mass="7620">MQDTEQRGGEGRREEERGGEGRREEGEKVGVTRSESDIPDEHGSTRGAQKTRDSLGRGETDRSQTCLW</sequence>
<feature type="compositionally biased region" description="Basic and acidic residues" evidence="1">
    <location>
        <begin position="1"/>
        <end position="62"/>
    </location>
</feature>
<protein>
    <submittedName>
        <fullName evidence="2">Uncharacterized protein</fullName>
    </submittedName>
</protein>
<name>A0AAV2KVC3_KNICA</name>
<proteinExistence type="predicted"/>
<accession>A0AAV2KVC3</accession>